<gene>
    <name evidence="2" type="ORF">BEMITA_LOCUS8182</name>
</gene>
<accession>A0A9P0ADB8</accession>
<proteinExistence type="predicted"/>
<reference evidence="2" key="1">
    <citation type="submission" date="2021-12" db="EMBL/GenBank/DDBJ databases">
        <authorList>
            <person name="King R."/>
        </authorList>
    </citation>
    <scope>NUCLEOTIDE SEQUENCE</scope>
</reference>
<keyword evidence="3" id="KW-1185">Reference proteome</keyword>
<feature type="coiled-coil region" evidence="1">
    <location>
        <begin position="258"/>
        <end position="292"/>
    </location>
</feature>
<dbReference type="EMBL" id="OU963865">
    <property type="protein sequence ID" value="CAH0389344.1"/>
    <property type="molecule type" value="Genomic_DNA"/>
</dbReference>
<evidence type="ECO:0000313" key="3">
    <source>
        <dbReference type="Proteomes" id="UP001152759"/>
    </source>
</evidence>
<evidence type="ECO:0000313" key="2">
    <source>
        <dbReference type="EMBL" id="CAH0389344.1"/>
    </source>
</evidence>
<keyword evidence="1" id="KW-0175">Coiled coil</keyword>
<feature type="coiled-coil region" evidence="1">
    <location>
        <begin position="23"/>
        <end position="131"/>
    </location>
</feature>
<dbReference type="KEGG" id="btab:109042505"/>
<organism evidence="2 3">
    <name type="scientific">Bemisia tabaci</name>
    <name type="common">Sweetpotato whitefly</name>
    <name type="synonym">Aleurodes tabaci</name>
    <dbReference type="NCBI Taxonomy" id="7038"/>
    <lineage>
        <taxon>Eukaryota</taxon>
        <taxon>Metazoa</taxon>
        <taxon>Ecdysozoa</taxon>
        <taxon>Arthropoda</taxon>
        <taxon>Hexapoda</taxon>
        <taxon>Insecta</taxon>
        <taxon>Pterygota</taxon>
        <taxon>Neoptera</taxon>
        <taxon>Paraneoptera</taxon>
        <taxon>Hemiptera</taxon>
        <taxon>Sternorrhyncha</taxon>
        <taxon>Aleyrodoidea</taxon>
        <taxon>Aleyrodidae</taxon>
        <taxon>Aleyrodinae</taxon>
        <taxon>Bemisia</taxon>
    </lineage>
</organism>
<feature type="coiled-coil region" evidence="1">
    <location>
        <begin position="188"/>
        <end position="222"/>
    </location>
</feature>
<name>A0A9P0ADB8_BEMTA</name>
<protein>
    <submittedName>
        <fullName evidence="2">Uncharacterized protein</fullName>
    </submittedName>
</protein>
<dbReference type="Proteomes" id="UP001152759">
    <property type="component" value="Chromosome 4"/>
</dbReference>
<dbReference type="AlphaFoldDB" id="A0A9P0ADB8"/>
<evidence type="ECO:0000256" key="1">
    <source>
        <dbReference type="SAM" id="Coils"/>
    </source>
</evidence>
<sequence>MVKESSNNSIKMSISTNQALNKMNSLLAELQVQKNLVRNLRKNDENLSMENLALRQELEVLRHQLSVTEKQMDILKDTAAKLQNLNVSTTLDQKVAYEAKDRETIALRELNLQIQRENMKLNRQLEELKGSNIAILEGTSQLKRKKEKKDHNTSVLKREFENLRKSHAEVMKKCDANKGHDQKTKIIAECLRKKCDALHLENEKLQKENVLLSSEVQLQRRKLEQTLDAKGTKRNYSMVEKQDSSRCQEELKRQSEINSKLQLTVAEAINKNKKLKLQKQDLEAELLKYKDKN</sequence>